<name>A0ABV8CW15_9STRE</name>
<organism evidence="4 5">
    <name type="scientific">Streptococcus caprae</name>
    <dbReference type="NCBI Taxonomy" id="1640501"/>
    <lineage>
        <taxon>Bacteria</taxon>
        <taxon>Bacillati</taxon>
        <taxon>Bacillota</taxon>
        <taxon>Bacilli</taxon>
        <taxon>Lactobacillales</taxon>
        <taxon>Streptococcaceae</taxon>
        <taxon>Streptococcus</taxon>
    </lineage>
</organism>
<gene>
    <name evidence="4" type="ORF">ACFORF_07070</name>
</gene>
<sequence length="178" mass="20861">MADNRKHQTRRKLEMALSELLSKQNFNQITIQEIARLAGVSRGGFYTHFHDKYDLIEQYQARIFDQLEGIFAQQEIERGEIFRLAFVFLQEEPLAASLLSPNGTSEIQLYFIAKFRQLIIQDAKRFRKLKHLDDQELIYGAAYFSNALFGYYQTWLVNGMKESPEEMTSLLLTLLPDR</sequence>
<dbReference type="SUPFAM" id="SSF46689">
    <property type="entry name" value="Homeodomain-like"/>
    <property type="match status" value="1"/>
</dbReference>
<evidence type="ECO:0000256" key="2">
    <source>
        <dbReference type="PROSITE-ProRule" id="PRU00335"/>
    </source>
</evidence>
<dbReference type="Proteomes" id="UP001595807">
    <property type="component" value="Unassembled WGS sequence"/>
</dbReference>
<feature type="domain" description="HTH tetR-type" evidence="3">
    <location>
        <begin position="7"/>
        <end position="67"/>
    </location>
</feature>
<keyword evidence="1 2" id="KW-0238">DNA-binding</keyword>
<evidence type="ECO:0000313" key="4">
    <source>
        <dbReference type="EMBL" id="MFC3928324.1"/>
    </source>
</evidence>
<dbReference type="InterPro" id="IPR039532">
    <property type="entry name" value="TetR_C_Firmicutes"/>
</dbReference>
<evidence type="ECO:0000259" key="3">
    <source>
        <dbReference type="PROSITE" id="PS50977"/>
    </source>
</evidence>
<dbReference type="InterPro" id="IPR001647">
    <property type="entry name" value="HTH_TetR"/>
</dbReference>
<keyword evidence="5" id="KW-1185">Reference proteome</keyword>
<feature type="DNA-binding region" description="H-T-H motif" evidence="2">
    <location>
        <begin position="30"/>
        <end position="49"/>
    </location>
</feature>
<dbReference type="Pfam" id="PF14278">
    <property type="entry name" value="TetR_C_8"/>
    <property type="match status" value="1"/>
</dbReference>
<proteinExistence type="predicted"/>
<dbReference type="InterPro" id="IPR009057">
    <property type="entry name" value="Homeodomain-like_sf"/>
</dbReference>
<dbReference type="Gene3D" id="1.10.357.10">
    <property type="entry name" value="Tetracycline Repressor, domain 2"/>
    <property type="match status" value="1"/>
</dbReference>
<accession>A0ABV8CW15</accession>
<comment type="caution">
    <text evidence="4">The sequence shown here is derived from an EMBL/GenBank/DDBJ whole genome shotgun (WGS) entry which is preliminary data.</text>
</comment>
<evidence type="ECO:0000313" key="5">
    <source>
        <dbReference type="Proteomes" id="UP001595807"/>
    </source>
</evidence>
<evidence type="ECO:0000256" key="1">
    <source>
        <dbReference type="ARBA" id="ARBA00023125"/>
    </source>
</evidence>
<dbReference type="EMBL" id="JBHRZV010000049">
    <property type="protein sequence ID" value="MFC3928324.1"/>
    <property type="molecule type" value="Genomic_DNA"/>
</dbReference>
<dbReference type="PANTHER" id="PTHR43479">
    <property type="entry name" value="ACREF/ENVCD OPERON REPRESSOR-RELATED"/>
    <property type="match status" value="1"/>
</dbReference>
<reference evidence="5" key="1">
    <citation type="journal article" date="2019" name="Int. J. Syst. Evol. Microbiol.">
        <title>The Global Catalogue of Microorganisms (GCM) 10K type strain sequencing project: providing services to taxonomists for standard genome sequencing and annotation.</title>
        <authorList>
            <consortium name="The Broad Institute Genomics Platform"/>
            <consortium name="The Broad Institute Genome Sequencing Center for Infectious Disease"/>
            <person name="Wu L."/>
            <person name="Ma J."/>
        </authorList>
    </citation>
    <scope>NUCLEOTIDE SEQUENCE [LARGE SCALE GENOMIC DNA]</scope>
    <source>
        <strain evidence="5">CCUG 67170</strain>
    </source>
</reference>
<dbReference type="Pfam" id="PF00440">
    <property type="entry name" value="TetR_N"/>
    <property type="match status" value="1"/>
</dbReference>
<protein>
    <submittedName>
        <fullName evidence="4">TetR/AcrR family transcriptional regulator</fullName>
    </submittedName>
</protein>
<dbReference type="InterPro" id="IPR050624">
    <property type="entry name" value="HTH-type_Tx_Regulator"/>
</dbReference>
<dbReference type="RefSeq" id="WP_380426764.1">
    <property type="nucleotide sequence ID" value="NZ_JBHRZV010000049.1"/>
</dbReference>
<dbReference type="PROSITE" id="PS50977">
    <property type="entry name" value="HTH_TETR_2"/>
    <property type="match status" value="1"/>
</dbReference>
<dbReference type="PANTHER" id="PTHR43479:SF7">
    <property type="entry name" value="TETR-FAMILY TRANSCRIPTIONAL REGULATOR"/>
    <property type="match status" value="1"/>
</dbReference>